<keyword evidence="4" id="KW-1185">Reference proteome</keyword>
<comment type="caution">
    <text evidence="3">The sequence shown here is derived from an EMBL/GenBank/DDBJ whole genome shotgun (WGS) entry which is preliminary data.</text>
</comment>
<dbReference type="PRINTS" id="PR00368">
    <property type="entry name" value="FADPNR"/>
</dbReference>
<evidence type="ECO:0000313" key="4">
    <source>
        <dbReference type="Proteomes" id="UP000007652"/>
    </source>
</evidence>
<dbReference type="AlphaFoldDB" id="G0V3Q5"/>
<dbReference type="PRINTS" id="PR00469">
    <property type="entry name" value="PNDRDTASEII"/>
</dbReference>
<sequence>MERDLVIIGGGPAGLAAAIEAKKNGIDDILILERDKRLGGILQQCIHNGFGLHVFKEQLTGPEYAQRFIDEVEKLGIEYKLESMVLHLGEDKKIIALNPKDGLFEIEAKAVVLAMGCRERTRGALNIPGSRPAGVFTAGAAQRFVNMEGYMVGKKVVILGSGDIGLIMARRMTLEGAEVKMVVELMPYSTGLKRNIVQCLEDFDIPLLFNHTVTKIHGKERVEGVTIAKVDDKRQPIEGTELFVECDTLLLSVGLIPENELTREAKIEINPVTNGAYVNELMETSIEGIFACGNVVHVHDLVDFVTQESFLAGYGAAKYIKGEKSNSANKFKTKGLNGIRYVVPNIIHPENVKDAVNFYMRVSDVYHNVNLIVKDGDKVLYKSRKNHVSPGEMENVKLSKDILQKVEGDELVFELEEVAI</sequence>
<dbReference type="SUPFAM" id="SSF51905">
    <property type="entry name" value="FAD/NAD(P)-binding domain"/>
    <property type="match status" value="1"/>
</dbReference>
<keyword evidence="1 3" id="KW-0560">Oxidoreductase</keyword>
<dbReference type="GO" id="GO:0008115">
    <property type="term" value="F:sarcosine oxidase activity"/>
    <property type="evidence" value="ECO:0007669"/>
    <property type="project" value="UniProtKB-EC"/>
</dbReference>
<gene>
    <name evidence="3" type="ORF">CAAU_0095</name>
</gene>
<dbReference type="RefSeq" id="WP_008907468.1">
    <property type="nucleotide sequence ID" value="NZ_CAKP01000002.1"/>
</dbReference>
<dbReference type="InterPro" id="IPR051691">
    <property type="entry name" value="Metab_Enz_Cyan_OpOx_G3PDH"/>
</dbReference>
<evidence type="ECO:0000256" key="1">
    <source>
        <dbReference type="ARBA" id="ARBA00023002"/>
    </source>
</evidence>
<dbReference type="InterPro" id="IPR036188">
    <property type="entry name" value="FAD/NAD-bd_sf"/>
</dbReference>
<accession>G0V3Q5</accession>
<evidence type="ECO:0000313" key="3">
    <source>
        <dbReference type="EMBL" id="CCC57745.1"/>
    </source>
</evidence>
<name>G0V3Q5_9CLOT</name>
<dbReference type="Pfam" id="PF07992">
    <property type="entry name" value="Pyr_redox_2"/>
    <property type="match status" value="1"/>
</dbReference>
<dbReference type="Proteomes" id="UP000007652">
    <property type="component" value="Unassembled WGS sequence"/>
</dbReference>
<evidence type="ECO:0000259" key="2">
    <source>
        <dbReference type="Pfam" id="PF07992"/>
    </source>
</evidence>
<dbReference type="EC" id="1.5.3.1" evidence="3"/>
<dbReference type="InterPro" id="IPR023753">
    <property type="entry name" value="FAD/NAD-binding_dom"/>
</dbReference>
<organism evidence="3 4">
    <name type="scientific">Caloramator australicus RC3</name>
    <dbReference type="NCBI Taxonomy" id="857293"/>
    <lineage>
        <taxon>Bacteria</taxon>
        <taxon>Bacillati</taxon>
        <taxon>Bacillota</taxon>
        <taxon>Clostridia</taxon>
        <taxon>Eubacteriales</taxon>
        <taxon>Clostridiaceae</taxon>
        <taxon>Caloramator</taxon>
    </lineage>
</organism>
<dbReference type="eggNOG" id="COG0446">
    <property type="taxonomic scope" value="Bacteria"/>
</dbReference>
<dbReference type="OrthoDB" id="9776839at2"/>
<proteinExistence type="predicted"/>
<dbReference type="PANTHER" id="PTHR42949">
    <property type="entry name" value="ANAEROBIC GLYCEROL-3-PHOSPHATE DEHYDROGENASE SUBUNIT B"/>
    <property type="match status" value="1"/>
</dbReference>
<feature type="domain" description="FAD/NAD(P)-binding" evidence="2">
    <location>
        <begin position="4"/>
        <end position="297"/>
    </location>
</feature>
<reference evidence="3 4" key="1">
    <citation type="journal article" date="2011" name="J. Bacteriol.">
        <title>Draft genome sequence of Caloramator australicus strain RC3T, a thermoanaerobe from the Great Artesian Basin of Australia.</title>
        <authorList>
            <person name="Ogg C.D."/>
            <person name="Patel B.K.C."/>
        </authorList>
    </citation>
    <scope>NUCLEOTIDE SEQUENCE [LARGE SCALE GENOMIC DNA]</scope>
    <source>
        <strain evidence="3 4">RC3</strain>
    </source>
</reference>
<dbReference type="PANTHER" id="PTHR42949:SF3">
    <property type="entry name" value="ANAEROBIC GLYCEROL-3-PHOSPHATE DEHYDROGENASE SUBUNIT B"/>
    <property type="match status" value="1"/>
</dbReference>
<protein>
    <submittedName>
        <fullName evidence="3">Sarcosine oxidase alpha subunit</fullName>
        <ecNumber evidence="3">1.5.3.1</ecNumber>
    </submittedName>
</protein>
<dbReference type="Gene3D" id="3.50.50.60">
    <property type="entry name" value="FAD/NAD(P)-binding domain"/>
    <property type="match status" value="2"/>
</dbReference>
<dbReference type="EMBL" id="CAKP01000002">
    <property type="protein sequence ID" value="CCC57745.1"/>
    <property type="molecule type" value="Genomic_DNA"/>
</dbReference>
<dbReference type="STRING" id="857293.CAAU_0095"/>